<dbReference type="CDD" id="cd07377">
    <property type="entry name" value="WHTH_GntR"/>
    <property type="match status" value="1"/>
</dbReference>
<comment type="caution">
    <text evidence="5">The sequence shown here is derived from an EMBL/GenBank/DDBJ whole genome shotgun (WGS) entry which is preliminary data.</text>
</comment>
<dbReference type="Gene3D" id="1.10.10.10">
    <property type="entry name" value="Winged helix-like DNA-binding domain superfamily/Winged helix DNA-binding domain"/>
    <property type="match status" value="1"/>
</dbReference>
<dbReference type="Pfam" id="PF07729">
    <property type="entry name" value="FCD"/>
    <property type="match status" value="1"/>
</dbReference>
<keyword evidence="1" id="KW-0805">Transcription regulation</keyword>
<sequence length="216" mass="24728">MMANSTLIDTAYDYINTQIRTGEFMPGSLLSENELSETLNMSRTPIRAAISRLEHEGLLVTLKNRGVLVKEISMKEVIDTMEVLYLFQMQAIALLKDGVVEPDLKHLQEHLNRQLDAERNNAYTQYLESSMKFSECLLNVMNNGVIAKIVDAGVKQLILFATINFKLTPHEPHYSANRLNQSIYDAIAAGDYDRFREIANESYAHNRQRMLRMSRL</sequence>
<dbReference type="SMART" id="SM00345">
    <property type="entry name" value="HTH_GNTR"/>
    <property type="match status" value="1"/>
</dbReference>
<dbReference type="PANTHER" id="PTHR43537">
    <property type="entry name" value="TRANSCRIPTIONAL REGULATOR, GNTR FAMILY"/>
    <property type="match status" value="1"/>
</dbReference>
<evidence type="ECO:0000259" key="4">
    <source>
        <dbReference type="PROSITE" id="PS50949"/>
    </source>
</evidence>
<dbReference type="PROSITE" id="PS50949">
    <property type="entry name" value="HTH_GNTR"/>
    <property type="match status" value="1"/>
</dbReference>
<dbReference type="SUPFAM" id="SSF46785">
    <property type="entry name" value="Winged helix' DNA-binding domain"/>
    <property type="match status" value="1"/>
</dbReference>
<feature type="domain" description="HTH gntR-type" evidence="4">
    <location>
        <begin position="5"/>
        <end position="72"/>
    </location>
</feature>
<evidence type="ECO:0000256" key="3">
    <source>
        <dbReference type="ARBA" id="ARBA00023163"/>
    </source>
</evidence>
<evidence type="ECO:0000313" key="6">
    <source>
        <dbReference type="Proteomes" id="UP000673394"/>
    </source>
</evidence>
<reference evidence="5 6" key="1">
    <citation type="submission" date="2021-04" db="EMBL/GenBank/DDBJ databases">
        <title>Paenibacillus sp. DLE-14 whole genome sequence.</title>
        <authorList>
            <person name="Ham Y.J."/>
        </authorList>
    </citation>
    <scope>NUCLEOTIDE SEQUENCE [LARGE SCALE GENOMIC DNA]</scope>
    <source>
        <strain evidence="5 6">DLE-14</strain>
    </source>
</reference>
<dbReference type="InterPro" id="IPR036388">
    <property type="entry name" value="WH-like_DNA-bd_sf"/>
</dbReference>
<evidence type="ECO:0000256" key="1">
    <source>
        <dbReference type="ARBA" id="ARBA00023015"/>
    </source>
</evidence>
<keyword evidence="3" id="KW-0804">Transcription</keyword>
<dbReference type="InterPro" id="IPR008920">
    <property type="entry name" value="TF_FadR/GntR_C"/>
</dbReference>
<gene>
    <name evidence="5" type="ORF">I8J30_31160</name>
</gene>
<dbReference type="PRINTS" id="PR00035">
    <property type="entry name" value="HTHGNTR"/>
</dbReference>
<evidence type="ECO:0000256" key="2">
    <source>
        <dbReference type="ARBA" id="ARBA00023125"/>
    </source>
</evidence>
<keyword evidence="6" id="KW-1185">Reference proteome</keyword>
<dbReference type="Proteomes" id="UP000673394">
    <property type="component" value="Unassembled WGS sequence"/>
</dbReference>
<organism evidence="5 6">
    <name type="scientific">Paenibacillus lignilyticus</name>
    <dbReference type="NCBI Taxonomy" id="1172615"/>
    <lineage>
        <taxon>Bacteria</taxon>
        <taxon>Bacillati</taxon>
        <taxon>Bacillota</taxon>
        <taxon>Bacilli</taxon>
        <taxon>Bacillales</taxon>
        <taxon>Paenibacillaceae</taxon>
        <taxon>Paenibacillus</taxon>
    </lineage>
</organism>
<keyword evidence="2" id="KW-0238">DNA-binding</keyword>
<name>A0ABS5CMP6_9BACL</name>
<protein>
    <submittedName>
        <fullName evidence="5">GntR family transcriptional regulator</fullName>
    </submittedName>
</protein>
<dbReference type="InterPro" id="IPR000524">
    <property type="entry name" value="Tscrpt_reg_HTH_GntR"/>
</dbReference>
<dbReference type="Gene3D" id="1.20.120.530">
    <property type="entry name" value="GntR ligand-binding domain-like"/>
    <property type="match status" value="1"/>
</dbReference>
<dbReference type="InterPro" id="IPR036390">
    <property type="entry name" value="WH_DNA-bd_sf"/>
</dbReference>
<evidence type="ECO:0000313" key="5">
    <source>
        <dbReference type="EMBL" id="MBP3967139.1"/>
    </source>
</evidence>
<dbReference type="RefSeq" id="WP_210664263.1">
    <property type="nucleotide sequence ID" value="NZ_JAGKSP010000032.1"/>
</dbReference>
<proteinExistence type="predicted"/>
<dbReference type="InterPro" id="IPR011711">
    <property type="entry name" value="GntR_C"/>
</dbReference>
<dbReference type="EMBL" id="JAGKSP010000032">
    <property type="protein sequence ID" value="MBP3967139.1"/>
    <property type="molecule type" value="Genomic_DNA"/>
</dbReference>
<dbReference type="Pfam" id="PF00392">
    <property type="entry name" value="GntR"/>
    <property type="match status" value="1"/>
</dbReference>
<dbReference type="SUPFAM" id="SSF48008">
    <property type="entry name" value="GntR ligand-binding domain-like"/>
    <property type="match status" value="1"/>
</dbReference>
<accession>A0ABS5CMP6</accession>
<dbReference type="PANTHER" id="PTHR43537:SF45">
    <property type="entry name" value="GNTR FAMILY REGULATORY PROTEIN"/>
    <property type="match status" value="1"/>
</dbReference>